<sequence>MISMALAQIPWQYESSSVIDADSVTFLRQIVALVPGIIYVFNHETMSNEYSNRSIAELLGYSPEDIKAMGDDLLPTIIHDDDFDRIAGNVAEMQDLADHEQAVWEYRAIARDGHEVWLRSIETVFTRAADGGVLRHIGIAFDITAEKTAEANLHEVNAALKQQLVDGADSI</sequence>
<dbReference type="NCBIfam" id="TIGR00229">
    <property type="entry name" value="sensory_box"/>
    <property type="match status" value="1"/>
</dbReference>
<evidence type="ECO:0000313" key="4">
    <source>
        <dbReference type="Proteomes" id="UP000001353"/>
    </source>
</evidence>
<dbReference type="KEGG" id="rli:RLO149_c010640"/>
<protein>
    <submittedName>
        <fullName evidence="3">Sensor protein</fullName>
    </submittedName>
</protein>
<keyword evidence="4" id="KW-1185">Reference proteome</keyword>
<dbReference type="PROSITE" id="PS50113">
    <property type="entry name" value="PAC"/>
    <property type="match status" value="1"/>
</dbReference>
<dbReference type="Gene3D" id="3.30.450.20">
    <property type="entry name" value="PAS domain"/>
    <property type="match status" value="1"/>
</dbReference>
<dbReference type="Pfam" id="PF08447">
    <property type="entry name" value="PAS_3"/>
    <property type="match status" value="1"/>
</dbReference>
<dbReference type="eggNOG" id="COG2202">
    <property type="taxonomic scope" value="Bacteria"/>
</dbReference>
<dbReference type="AlphaFoldDB" id="F7ZB80"/>
<dbReference type="InterPro" id="IPR000700">
    <property type="entry name" value="PAS-assoc_C"/>
</dbReference>
<evidence type="ECO:0000259" key="2">
    <source>
        <dbReference type="PROSITE" id="PS50113"/>
    </source>
</evidence>
<dbReference type="SMART" id="SM00086">
    <property type="entry name" value="PAC"/>
    <property type="match status" value="1"/>
</dbReference>
<dbReference type="STRING" id="391595.RLO149_c010640"/>
<dbReference type="PROSITE" id="PS50112">
    <property type="entry name" value="PAS"/>
    <property type="match status" value="1"/>
</dbReference>
<gene>
    <name evidence="3" type="ordered locus">RLO149_c010640</name>
</gene>
<dbReference type="SUPFAM" id="SSF55785">
    <property type="entry name" value="PYP-like sensor domain (PAS domain)"/>
    <property type="match status" value="1"/>
</dbReference>
<dbReference type="InterPro" id="IPR035965">
    <property type="entry name" value="PAS-like_dom_sf"/>
</dbReference>
<dbReference type="SMART" id="SM00091">
    <property type="entry name" value="PAS"/>
    <property type="match status" value="1"/>
</dbReference>
<organism evidence="3 4">
    <name type="scientific">Roseobacter litoralis (strain ATCC 49566 / DSM 6996 / JCM 21268 / NBRC 15278 / OCh 149)</name>
    <dbReference type="NCBI Taxonomy" id="391595"/>
    <lineage>
        <taxon>Bacteria</taxon>
        <taxon>Pseudomonadati</taxon>
        <taxon>Pseudomonadota</taxon>
        <taxon>Alphaproteobacteria</taxon>
        <taxon>Rhodobacterales</taxon>
        <taxon>Roseobacteraceae</taxon>
        <taxon>Roseobacter</taxon>
    </lineage>
</organism>
<proteinExistence type="predicted"/>
<reference evidence="3 4" key="1">
    <citation type="journal article" date="2011" name="BMC Genomics">
        <title>Comparative genome analysis and genome-guided physiological analysis of Roseobacter litoralis.</title>
        <authorList>
            <person name="Kalhoefer D."/>
            <person name="Thole S."/>
            <person name="Voget S."/>
            <person name="Lehmann R."/>
            <person name="Liesegang H."/>
            <person name="Wollher A."/>
            <person name="Daniel R."/>
            <person name="Simon M."/>
            <person name="Brinkhoff T."/>
        </authorList>
    </citation>
    <scope>NUCLEOTIDE SEQUENCE [LARGE SCALE GENOMIC DNA]</scope>
    <source>
        <strain evidence="4">ATCC 49566 / DSM 6996 / JCM 21268 / NBRC 15278 / OCh 149</strain>
    </source>
</reference>
<dbReference type="InterPro" id="IPR013655">
    <property type="entry name" value="PAS_fold_3"/>
</dbReference>
<accession>F7ZB80</accession>
<dbReference type="Proteomes" id="UP000001353">
    <property type="component" value="Chromosome"/>
</dbReference>
<dbReference type="EMBL" id="CP002623">
    <property type="protein sequence ID" value="AEI93073.1"/>
    <property type="molecule type" value="Genomic_DNA"/>
</dbReference>
<dbReference type="InterPro" id="IPR001610">
    <property type="entry name" value="PAC"/>
</dbReference>
<name>F7ZB80_ROSLO</name>
<feature type="domain" description="PAS" evidence="1">
    <location>
        <begin position="23"/>
        <end position="100"/>
    </location>
</feature>
<dbReference type="CDD" id="cd00130">
    <property type="entry name" value="PAS"/>
    <property type="match status" value="1"/>
</dbReference>
<feature type="domain" description="PAC" evidence="2">
    <location>
        <begin position="102"/>
        <end position="155"/>
    </location>
</feature>
<evidence type="ECO:0000259" key="1">
    <source>
        <dbReference type="PROSITE" id="PS50112"/>
    </source>
</evidence>
<dbReference type="HOGENOM" id="CLU_1561723_0_0_5"/>
<dbReference type="InterPro" id="IPR000014">
    <property type="entry name" value="PAS"/>
</dbReference>
<evidence type="ECO:0000313" key="3">
    <source>
        <dbReference type="EMBL" id="AEI93073.1"/>
    </source>
</evidence>